<dbReference type="PRINTS" id="PR00455">
    <property type="entry name" value="HTHTETR"/>
</dbReference>
<sequence>MTEQRQERADAARNRRAVLRAAERLVAEHGGDHVSLDRVAAEAGVGKGTVFRRFGSRTGLLRALLEERSLALREAITDGLPPLGPGAPARERLTAFLDGLCGIAEDNAALLTAHEQACADAKYTEPSYLFWHGHIASLVAQERPDLDADFLAHALLALFDGELVRRTTSPGEPRRFTRSVTELAAALLDAPPAPPVP</sequence>
<dbReference type="RefSeq" id="WP_184719063.1">
    <property type="nucleotide sequence ID" value="NZ_JACHJP010000006.1"/>
</dbReference>
<proteinExistence type="predicted"/>
<accession>A0A7W7QQW6</accession>
<dbReference type="PANTHER" id="PTHR30055:SF209">
    <property type="entry name" value="POSSIBLE TRANSCRIPTIONAL REGULATORY PROTEIN (PROBABLY TETR-FAMILY)"/>
    <property type="match status" value="1"/>
</dbReference>
<reference evidence="4 5" key="1">
    <citation type="submission" date="2020-08" db="EMBL/GenBank/DDBJ databases">
        <title>Genomic Encyclopedia of Type Strains, Phase III (KMG-III): the genomes of soil and plant-associated and newly described type strains.</title>
        <authorList>
            <person name="Whitman W."/>
        </authorList>
    </citation>
    <scope>NUCLEOTIDE SEQUENCE [LARGE SCALE GENOMIC DNA]</scope>
    <source>
        <strain evidence="4 5">CECT 8840</strain>
    </source>
</reference>
<dbReference type="SUPFAM" id="SSF46689">
    <property type="entry name" value="Homeodomain-like"/>
    <property type="match status" value="1"/>
</dbReference>
<dbReference type="InterPro" id="IPR036271">
    <property type="entry name" value="Tet_transcr_reg_TetR-rel_C_sf"/>
</dbReference>
<evidence type="ECO:0000259" key="3">
    <source>
        <dbReference type="PROSITE" id="PS50977"/>
    </source>
</evidence>
<dbReference type="SUPFAM" id="SSF48498">
    <property type="entry name" value="Tetracyclin repressor-like, C-terminal domain"/>
    <property type="match status" value="1"/>
</dbReference>
<dbReference type="PROSITE" id="PS50977">
    <property type="entry name" value="HTH_TETR_2"/>
    <property type="match status" value="1"/>
</dbReference>
<dbReference type="InterPro" id="IPR001647">
    <property type="entry name" value="HTH_TetR"/>
</dbReference>
<dbReference type="GO" id="GO:0003700">
    <property type="term" value="F:DNA-binding transcription factor activity"/>
    <property type="evidence" value="ECO:0007669"/>
    <property type="project" value="TreeGrafter"/>
</dbReference>
<organism evidence="4 5">
    <name type="scientific">Streptosporangium saharense</name>
    <dbReference type="NCBI Taxonomy" id="1706840"/>
    <lineage>
        <taxon>Bacteria</taxon>
        <taxon>Bacillati</taxon>
        <taxon>Actinomycetota</taxon>
        <taxon>Actinomycetes</taxon>
        <taxon>Streptosporangiales</taxon>
        <taxon>Streptosporangiaceae</taxon>
        <taxon>Streptosporangium</taxon>
    </lineage>
</organism>
<dbReference type="EMBL" id="JACHJP010000006">
    <property type="protein sequence ID" value="MBB4918127.1"/>
    <property type="molecule type" value="Genomic_DNA"/>
</dbReference>
<comment type="caution">
    <text evidence="4">The sequence shown here is derived from an EMBL/GenBank/DDBJ whole genome shotgun (WGS) entry which is preliminary data.</text>
</comment>
<dbReference type="AlphaFoldDB" id="A0A7W7QQW6"/>
<evidence type="ECO:0000313" key="4">
    <source>
        <dbReference type="EMBL" id="MBB4918127.1"/>
    </source>
</evidence>
<keyword evidence="5" id="KW-1185">Reference proteome</keyword>
<dbReference type="PANTHER" id="PTHR30055">
    <property type="entry name" value="HTH-TYPE TRANSCRIPTIONAL REGULATOR RUTR"/>
    <property type="match status" value="1"/>
</dbReference>
<feature type="DNA-binding region" description="H-T-H motif" evidence="2">
    <location>
        <begin position="35"/>
        <end position="54"/>
    </location>
</feature>
<gene>
    <name evidence="4" type="ORF">FHS44_005254</name>
</gene>
<dbReference type="Proteomes" id="UP000552644">
    <property type="component" value="Unassembled WGS sequence"/>
</dbReference>
<feature type="domain" description="HTH tetR-type" evidence="3">
    <location>
        <begin position="12"/>
        <end position="72"/>
    </location>
</feature>
<dbReference type="InterPro" id="IPR050109">
    <property type="entry name" value="HTH-type_TetR-like_transc_reg"/>
</dbReference>
<evidence type="ECO:0000313" key="5">
    <source>
        <dbReference type="Proteomes" id="UP000552644"/>
    </source>
</evidence>
<dbReference type="Pfam" id="PF00440">
    <property type="entry name" value="TetR_N"/>
    <property type="match status" value="1"/>
</dbReference>
<dbReference type="InterPro" id="IPR009057">
    <property type="entry name" value="Homeodomain-like_sf"/>
</dbReference>
<name>A0A7W7QQW6_9ACTN</name>
<keyword evidence="1 2" id="KW-0238">DNA-binding</keyword>
<evidence type="ECO:0000256" key="1">
    <source>
        <dbReference type="ARBA" id="ARBA00023125"/>
    </source>
</evidence>
<dbReference type="GO" id="GO:0000976">
    <property type="term" value="F:transcription cis-regulatory region binding"/>
    <property type="evidence" value="ECO:0007669"/>
    <property type="project" value="TreeGrafter"/>
</dbReference>
<dbReference type="Gene3D" id="1.10.357.10">
    <property type="entry name" value="Tetracycline Repressor, domain 2"/>
    <property type="match status" value="1"/>
</dbReference>
<protein>
    <submittedName>
        <fullName evidence="4">AcrR family transcriptional regulator</fullName>
    </submittedName>
</protein>
<evidence type="ECO:0000256" key="2">
    <source>
        <dbReference type="PROSITE-ProRule" id="PRU00335"/>
    </source>
</evidence>